<name>A0A423TC00_PENVA</name>
<feature type="transmembrane region" description="Helical" evidence="1">
    <location>
        <begin position="570"/>
        <end position="593"/>
    </location>
</feature>
<feature type="transmembrane region" description="Helical" evidence="1">
    <location>
        <begin position="293"/>
        <end position="312"/>
    </location>
</feature>
<dbReference type="EMBL" id="QCYY01001951">
    <property type="protein sequence ID" value="ROT74023.1"/>
    <property type="molecule type" value="Genomic_DNA"/>
</dbReference>
<evidence type="ECO:0000313" key="3">
    <source>
        <dbReference type="Proteomes" id="UP000283509"/>
    </source>
</evidence>
<keyword evidence="1" id="KW-1133">Transmembrane helix</keyword>
<accession>A0A423TC00</accession>
<keyword evidence="3" id="KW-1185">Reference proteome</keyword>
<dbReference type="Proteomes" id="UP000283509">
    <property type="component" value="Unassembled WGS sequence"/>
</dbReference>
<keyword evidence="1" id="KW-0812">Transmembrane</keyword>
<feature type="transmembrane region" description="Helical" evidence="1">
    <location>
        <begin position="366"/>
        <end position="390"/>
    </location>
</feature>
<organism evidence="2 3">
    <name type="scientific">Penaeus vannamei</name>
    <name type="common">Whiteleg shrimp</name>
    <name type="synonym">Litopenaeus vannamei</name>
    <dbReference type="NCBI Taxonomy" id="6689"/>
    <lineage>
        <taxon>Eukaryota</taxon>
        <taxon>Metazoa</taxon>
        <taxon>Ecdysozoa</taxon>
        <taxon>Arthropoda</taxon>
        <taxon>Crustacea</taxon>
        <taxon>Multicrustacea</taxon>
        <taxon>Malacostraca</taxon>
        <taxon>Eumalacostraca</taxon>
        <taxon>Eucarida</taxon>
        <taxon>Decapoda</taxon>
        <taxon>Dendrobranchiata</taxon>
        <taxon>Penaeoidea</taxon>
        <taxon>Penaeidae</taxon>
        <taxon>Penaeus</taxon>
    </lineage>
</organism>
<sequence>MFSLSPFHTSSIILLFRSIFPTQSSLYSNVSTHLHPITSIFPLFRSSCLLNLFSLSLISYPQSSGCLSRYISAYSPFPLSGLDITYLTSSLSSFAHSTTSILSTSLRNPAQSHNTSRSFLTSFATSPNVYNLSSFVQSPTSIFPLFRLNSYLTPSPFRPHRTISTSSSSAHSERYLHLSSFAPSYLLPQIFLFSLISYLNLSSLIAHVSTQSSYLFRSLLLQSVPSFARSPPQPVPLFRSSSYLKISSLSLQSSYPQSSSFAHNPTSNLSLFRSCPIFNLSFSLSLTSSLPPIFPLFRLISYTSTFPLYVSYSTVNLPISIRLISAYVNLSLLSSLLFLPSIFPLFAHLYPQYSSSSPSSLSLSSLYLPLSFSLLLSLLSFALAVLSPLLPPPFSFISSPLSLRSSSHLSLLSYFHPSSRFLPLVYLFSHITSFSSTLPPPFLSRSLPLSLSVLLPSTSYSLSLSSPLLPHLSLTHPFPLLPFFSSPTSISPSLYALYPLSLSFLCLPPLLSSALLFPLSLSIPSVASTSSLSRSSLAPLPFSLPPLSIIFSSSYLPFFLSSSPPSPTSFLTLFSLSLSSALSLSFLCPFLLLSLRSPPILSLSRLSLPSTSLLSLLSSPLSSPSLLPSLSLTPFSSFYLSLLSFLSSPPSLSLLSPSTPPLSLSFLPPFYLLSLSHLFPLPPPLSLSLPFPPPLPSLSLLFSTPLPSF</sequence>
<protein>
    <submittedName>
        <fullName evidence="2">Uncharacterized protein</fullName>
    </submittedName>
</protein>
<gene>
    <name evidence="2" type="ORF">C7M84_007496</name>
</gene>
<feature type="transmembrane region" description="Helical" evidence="1">
    <location>
        <begin position="537"/>
        <end position="558"/>
    </location>
</feature>
<evidence type="ECO:0000256" key="1">
    <source>
        <dbReference type="SAM" id="Phobius"/>
    </source>
</evidence>
<reference evidence="2 3" key="1">
    <citation type="submission" date="2018-04" db="EMBL/GenBank/DDBJ databases">
        <authorList>
            <person name="Zhang X."/>
            <person name="Yuan J."/>
            <person name="Li F."/>
            <person name="Xiang J."/>
        </authorList>
    </citation>
    <scope>NUCLEOTIDE SEQUENCE [LARGE SCALE GENOMIC DNA]</scope>
    <source>
        <tissue evidence="2">Muscle</tissue>
    </source>
</reference>
<reference evidence="2 3" key="2">
    <citation type="submission" date="2019-01" db="EMBL/GenBank/DDBJ databases">
        <title>The decoding of complex shrimp genome reveals the adaptation for benthos swimmer, frequently molting mechanism and breeding impact on genome.</title>
        <authorList>
            <person name="Sun Y."/>
            <person name="Gao Y."/>
            <person name="Yu Y."/>
        </authorList>
    </citation>
    <scope>NUCLEOTIDE SEQUENCE [LARGE SCALE GENOMIC DNA]</scope>
    <source>
        <tissue evidence="2">Muscle</tissue>
    </source>
</reference>
<dbReference type="AlphaFoldDB" id="A0A423TC00"/>
<feature type="transmembrane region" description="Helical" evidence="1">
    <location>
        <begin position="324"/>
        <end position="346"/>
    </location>
</feature>
<proteinExistence type="predicted"/>
<feature type="transmembrane region" description="Helical" evidence="1">
    <location>
        <begin position="495"/>
        <end position="517"/>
    </location>
</feature>
<keyword evidence="1" id="KW-0472">Membrane</keyword>
<evidence type="ECO:0000313" key="2">
    <source>
        <dbReference type="EMBL" id="ROT74023.1"/>
    </source>
</evidence>
<comment type="caution">
    <text evidence="2">The sequence shown here is derived from an EMBL/GenBank/DDBJ whole genome shotgun (WGS) entry which is preliminary data.</text>
</comment>